<name>A0A8H7ZG11_9ASCO</name>
<proteinExistence type="predicted"/>
<dbReference type="GeneID" id="93652510"/>
<dbReference type="AlphaFoldDB" id="A0A8H7ZG11"/>
<organism evidence="2 3">
    <name type="scientific">Candida metapsilosis</name>
    <dbReference type="NCBI Taxonomy" id="273372"/>
    <lineage>
        <taxon>Eukaryota</taxon>
        <taxon>Fungi</taxon>
        <taxon>Dikarya</taxon>
        <taxon>Ascomycota</taxon>
        <taxon>Saccharomycotina</taxon>
        <taxon>Pichiomycetes</taxon>
        <taxon>Debaryomycetaceae</taxon>
        <taxon>Candida/Lodderomyces clade</taxon>
        <taxon>Candida</taxon>
    </lineage>
</organism>
<keyword evidence="1" id="KW-0732">Signal</keyword>
<evidence type="ECO:0000256" key="1">
    <source>
        <dbReference type="SAM" id="SignalP"/>
    </source>
</evidence>
<comment type="caution">
    <text evidence="2">The sequence shown here is derived from an EMBL/GenBank/DDBJ whole genome shotgun (WGS) entry which is preliminary data.</text>
</comment>
<dbReference type="OrthoDB" id="4025812at2759"/>
<dbReference type="Proteomes" id="UP000669133">
    <property type="component" value="Unassembled WGS sequence"/>
</dbReference>
<protein>
    <submittedName>
        <fullName evidence="2">Uncharacterized protein</fullName>
    </submittedName>
</protein>
<keyword evidence="3" id="KW-1185">Reference proteome</keyword>
<dbReference type="EMBL" id="JAEOAQ010000005">
    <property type="protein sequence ID" value="KAG5418353.1"/>
    <property type="molecule type" value="Genomic_DNA"/>
</dbReference>
<feature type="chain" id="PRO_5034001365" evidence="1">
    <location>
        <begin position="17"/>
        <end position="221"/>
    </location>
</feature>
<accession>A0A8H7ZG11</accession>
<gene>
    <name evidence="2" type="ORF">I9W82_003881</name>
</gene>
<evidence type="ECO:0000313" key="3">
    <source>
        <dbReference type="Proteomes" id="UP000669133"/>
    </source>
</evidence>
<reference evidence="2 3" key="1">
    <citation type="submission" date="2020-12" db="EMBL/GenBank/DDBJ databases">
        <title>Effect of drift, selection, and recombination on the evolution of hybrid genomes in Candida yeast pathogens.</title>
        <authorList>
            <person name="Mixao V."/>
            <person name="Ksiezopolska E."/>
            <person name="Saus E."/>
            <person name="Boekhout T."/>
            <person name="Gacser A."/>
            <person name="Gabaldon T."/>
        </authorList>
    </citation>
    <scope>NUCLEOTIDE SEQUENCE [LARGE SCALE GENOMIC DNA]</scope>
    <source>
        <strain evidence="2 3">BP57</strain>
    </source>
</reference>
<evidence type="ECO:0000313" key="2">
    <source>
        <dbReference type="EMBL" id="KAG5418353.1"/>
    </source>
</evidence>
<sequence length="221" mass="22795">MLYFELLLLFATSVFADFDLFKRDHDDCNVANIQACRDAIQINCICNLQDEYYTKVSECAKECGAVYELKPNFLKSSACSKSSSIKPRFAAYVSSRDQAGTPAWSVTVATSALPSSEALSSEISEAAAAIKSLTGSSTEVASSTAEASSSVAATISQAGSASSSDTAAAATTEASSSSEAFSTTQAATIEAATTSTQSSSSNFAVNVGCGSLISLILLSLL</sequence>
<dbReference type="RefSeq" id="XP_067547469.1">
    <property type="nucleotide sequence ID" value="XM_067692893.1"/>
</dbReference>
<feature type="signal peptide" evidence="1">
    <location>
        <begin position="1"/>
        <end position="16"/>
    </location>
</feature>